<gene>
    <name evidence="2" type="ORF">Ga0080574_TMP1934</name>
</gene>
<dbReference type="PANTHER" id="PTHR41252">
    <property type="entry name" value="BLR2505 PROTEIN"/>
    <property type="match status" value="1"/>
</dbReference>
<name>A0A1P8USF5_9RHOB</name>
<dbReference type="SUPFAM" id="SSF54427">
    <property type="entry name" value="NTF2-like"/>
    <property type="match status" value="1"/>
</dbReference>
<dbReference type="Gene3D" id="3.10.450.50">
    <property type="match status" value="1"/>
</dbReference>
<dbReference type="Pfam" id="PF12680">
    <property type="entry name" value="SnoaL_2"/>
    <property type="match status" value="1"/>
</dbReference>
<evidence type="ECO:0000313" key="3">
    <source>
        <dbReference type="Proteomes" id="UP000187059"/>
    </source>
</evidence>
<dbReference type="InterPro" id="IPR032710">
    <property type="entry name" value="NTF2-like_dom_sf"/>
</dbReference>
<sequence>MASVAQAQANQSETAAQNEAVVRQAFESWAAGGNVFDALLAPDIRWTIHGSGPVAGTYESRQSFVEEASQPLVSRLTTPIMPEVHAIWAVGETVIVRFDGSATTTSGAPYENRFVWIFQLEDGLVVEAEAFLDLVAYQEVVENNEPVAE</sequence>
<evidence type="ECO:0000259" key="1">
    <source>
        <dbReference type="Pfam" id="PF12680"/>
    </source>
</evidence>
<proteinExistence type="predicted"/>
<accession>A0A1P8USF5</accession>
<feature type="domain" description="SnoaL-like" evidence="1">
    <location>
        <begin position="22"/>
        <end position="127"/>
    </location>
</feature>
<dbReference type="PANTHER" id="PTHR41252:SF1">
    <property type="entry name" value="BLR2505 PROTEIN"/>
    <property type="match status" value="1"/>
</dbReference>
<dbReference type="Proteomes" id="UP000187059">
    <property type="component" value="Chromosome"/>
</dbReference>
<dbReference type="KEGG" id="paby:Ga0080574_TMP1934"/>
<dbReference type="InterPro" id="IPR037401">
    <property type="entry name" value="SnoaL-like"/>
</dbReference>
<protein>
    <recommendedName>
        <fullName evidence="1">SnoaL-like domain-containing protein</fullName>
    </recommendedName>
</protein>
<dbReference type="EMBL" id="CP015093">
    <property type="protein sequence ID" value="APZ52268.1"/>
    <property type="molecule type" value="Genomic_DNA"/>
</dbReference>
<organism evidence="2 3">
    <name type="scientific">Salipiger abyssi</name>
    <dbReference type="NCBI Taxonomy" id="1250539"/>
    <lineage>
        <taxon>Bacteria</taxon>
        <taxon>Pseudomonadati</taxon>
        <taxon>Pseudomonadota</taxon>
        <taxon>Alphaproteobacteria</taxon>
        <taxon>Rhodobacterales</taxon>
        <taxon>Roseobacteraceae</taxon>
        <taxon>Salipiger</taxon>
    </lineage>
</organism>
<dbReference type="STRING" id="1250539.Ga0080574_TMP1934"/>
<keyword evidence="3" id="KW-1185">Reference proteome</keyword>
<evidence type="ECO:0000313" key="2">
    <source>
        <dbReference type="EMBL" id="APZ52268.1"/>
    </source>
</evidence>
<dbReference type="AlphaFoldDB" id="A0A1P8USF5"/>
<reference evidence="2 3" key="1">
    <citation type="submission" date="2016-04" db="EMBL/GenBank/DDBJ databases">
        <title>Deep-sea bacteria in the southern Pacific.</title>
        <authorList>
            <person name="Tang K."/>
        </authorList>
    </citation>
    <scope>NUCLEOTIDE SEQUENCE [LARGE SCALE GENOMIC DNA]</scope>
    <source>
        <strain evidence="2 3">JLT2014</strain>
    </source>
</reference>